<accession>A0A392TIT9</accession>
<feature type="non-terminal residue" evidence="1">
    <location>
        <position position="1"/>
    </location>
</feature>
<reference evidence="1 2" key="1">
    <citation type="journal article" date="2018" name="Front. Plant Sci.">
        <title>Red Clover (Trifolium pratense) and Zigzag Clover (T. medium) - A Picture of Genomic Similarities and Differences.</title>
        <authorList>
            <person name="Dluhosova J."/>
            <person name="Istvanek J."/>
            <person name="Nedelnik J."/>
            <person name="Repkova J."/>
        </authorList>
    </citation>
    <scope>NUCLEOTIDE SEQUENCE [LARGE SCALE GENOMIC DNA]</scope>
    <source>
        <strain evidence="2">cv. 10/8</strain>
        <tissue evidence="1">Leaf</tissue>
    </source>
</reference>
<sequence>KKYAESLKAKEVQLTAAGRKIQQPVKN</sequence>
<dbReference type="EMBL" id="LXQA010590265">
    <property type="protein sequence ID" value="MCI60908.1"/>
    <property type="molecule type" value="Genomic_DNA"/>
</dbReference>
<evidence type="ECO:0000313" key="2">
    <source>
        <dbReference type="Proteomes" id="UP000265520"/>
    </source>
</evidence>
<name>A0A392TIT9_9FABA</name>
<evidence type="ECO:0000313" key="1">
    <source>
        <dbReference type="EMBL" id="MCI60908.1"/>
    </source>
</evidence>
<keyword evidence="2" id="KW-1185">Reference proteome</keyword>
<proteinExistence type="predicted"/>
<dbReference type="AlphaFoldDB" id="A0A392TIT9"/>
<protein>
    <submittedName>
        <fullName evidence="1">Uncharacterized protein</fullName>
    </submittedName>
</protein>
<comment type="caution">
    <text evidence="1">The sequence shown here is derived from an EMBL/GenBank/DDBJ whole genome shotgun (WGS) entry which is preliminary data.</text>
</comment>
<dbReference type="Proteomes" id="UP000265520">
    <property type="component" value="Unassembled WGS sequence"/>
</dbReference>
<organism evidence="1 2">
    <name type="scientific">Trifolium medium</name>
    <dbReference type="NCBI Taxonomy" id="97028"/>
    <lineage>
        <taxon>Eukaryota</taxon>
        <taxon>Viridiplantae</taxon>
        <taxon>Streptophyta</taxon>
        <taxon>Embryophyta</taxon>
        <taxon>Tracheophyta</taxon>
        <taxon>Spermatophyta</taxon>
        <taxon>Magnoliopsida</taxon>
        <taxon>eudicotyledons</taxon>
        <taxon>Gunneridae</taxon>
        <taxon>Pentapetalae</taxon>
        <taxon>rosids</taxon>
        <taxon>fabids</taxon>
        <taxon>Fabales</taxon>
        <taxon>Fabaceae</taxon>
        <taxon>Papilionoideae</taxon>
        <taxon>50 kb inversion clade</taxon>
        <taxon>NPAAA clade</taxon>
        <taxon>Hologalegina</taxon>
        <taxon>IRL clade</taxon>
        <taxon>Trifolieae</taxon>
        <taxon>Trifolium</taxon>
    </lineage>
</organism>